<dbReference type="Proteomes" id="UP000319210">
    <property type="component" value="Unassembled WGS sequence"/>
</dbReference>
<feature type="transmembrane region" description="Helical" evidence="8">
    <location>
        <begin position="286"/>
        <end position="305"/>
    </location>
</feature>
<keyword evidence="3" id="KW-1003">Cell membrane</keyword>
<sequence>MKRPAFDPLARLARLTLRRPRLTLLAALCLVLLAGVAGAGVTEQLHHGGTAVEDAESARADETLSRDFHGGSPSVALVATTSGSVDAPDAARAGAELVARARTFPHVVAVHGYWPGRDAALRGRGGHAAVVHVRVTASESEAHERVQPLLDALTGRHGPLQVRATGPSPVRLAIEEQTRDDLVHTELLEAPLVAAVLVVVFGGVVTAGLALMVGLCAMVGAAALLRALNGFTDVSLIALNLATALGFALAVDFSLFLLARYREERARTPDPAAALEATVRRTGRTVTVSALTVIGSLAALLVFPVDMLRSVAYGGIAVVAASAVLALTALPAAVLLLGDRIDALSFRRRRTPRSPGDGRWYRLAHRVMARPVPVVLVLGSLLAVLVLPFGSARFGSFDDRALPGDSPVRQATDTLRSDFDYQALHPVQVALPGLDAERDGPELGRYARKMSRIEHVRRVETATGVYRDGQRVAGPPAGHASPAGVWAAVVTDVGPESTEGTRVVRDVRALPSPAPVLVGGTQAWLVDLQDTLRDRLAPALALIAALTLALLGWSTRSLLLPVKALVLNTVSLTATFGVMVFVFQEGHLHRWLGFTPTGVTDTLQPVLVLCVAFGLSMDYEVLLLSRTVEEHARGAPTRQAVALAVQRTAGLFTASALIVVVVMAALATSGLMVLKVVGVGVAMAVLIDATVIRLLLAPALMAVTGRANWWLPRLPRTPRLLRRSRSTLPRPRGARGSAEPGPEPRERDPAGR</sequence>
<feature type="transmembrane region" description="Helical" evidence="8">
    <location>
        <begin position="234"/>
        <end position="258"/>
    </location>
</feature>
<evidence type="ECO:0000256" key="1">
    <source>
        <dbReference type="ARBA" id="ARBA00004651"/>
    </source>
</evidence>
<evidence type="ECO:0000256" key="4">
    <source>
        <dbReference type="ARBA" id="ARBA00022692"/>
    </source>
</evidence>
<feature type="region of interest" description="Disordered" evidence="7">
    <location>
        <begin position="721"/>
        <end position="752"/>
    </location>
</feature>
<evidence type="ECO:0000256" key="2">
    <source>
        <dbReference type="ARBA" id="ARBA00010157"/>
    </source>
</evidence>
<dbReference type="OrthoDB" id="7051771at2"/>
<feature type="transmembrane region" description="Helical" evidence="8">
    <location>
        <begin position="565"/>
        <end position="583"/>
    </location>
</feature>
<keyword evidence="5 8" id="KW-1133">Transmembrane helix</keyword>
<dbReference type="PROSITE" id="PS50156">
    <property type="entry name" value="SSD"/>
    <property type="match status" value="1"/>
</dbReference>
<dbReference type="InterPro" id="IPR004869">
    <property type="entry name" value="MMPL_dom"/>
</dbReference>
<evidence type="ECO:0000256" key="6">
    <source>
        <dbReference type="ARBA" id="ARBA00023136"/>
    </source>
</evidence>
<keyword evidence="11" id="KW-1185">Reference proteome</keyword>
<dbReference type="AlphaFoldDB" id="A0A4Y3R354"/>
<dbReference type="GO" id="GO:0005886">
    <property type="term" value="C:plasma membrane"/>
    <property type="evidence" value="ECO:0007669"/>
    <property type="project" value="UniProtKB-SubCell"/>
</dbReference>
<accession>A0A4Y3R354</accession>
<reference evidence="10 11" key="1">
    <citation type="submission" date="2019-06" db="EMBL/GenBank/DDBJ databases">
        <title>Whole genome shotgun sequence of Streptomyces cacaoi subsp. cacaoi NBRC 12748.</title>
        <authorList>
            <person name="Hosoyama A."/>
            <person name="Uohara A."/>
            <person name="Ohji S."/>
            <person name="Ichikawa N."/>
        </authorList>
    </citation>
    <scope>NUCLEOTIDE SEQUENCE [LARGE SCALE GENOMIC DNA]</scope>
    <source>
        <strain evidence="10 11">NBRC 12748</strain>
    </source>
</reference>
<feature type="transmembrane region" description="Helical" evidence="8">
    <location>
        <begin position="536"/>
        <end position="553"/>
    </location>
</feature>
<feature type="transmembrane region" description="Helical" evidence="8">
    <location>
        <begin position="311"/>
        <end position="338"/>
    </location>
</feature>
<dbReference type="Pfam" id="PF03176">
    <property type="entry name" value="MMPL"/>
    <property type="match status" value="2"/>
</dbReference>
<feature type="domain" description="SSD" evidence="9">
    <location>
        <begin position="193"/>
        <end position="336"/>
    </location>
</feature>
<dbReference type="SUPFAM" id="SSF82866">
    <property type="entry name" value="Multidrug efflux transporter AcrB transmembrane domain"/>
    <property type="match status" value="2"/>
</dbReference>
<keyword evidence="6 8" id="KW-0472">Membrane</keyword>
<dbReference type="InterPro" id="IPR050545">
    <property type="entry name" value="Mycobact_MmpL"/>
</dbReference>
<evidence type="ECO:0000259" key="9">
    <source>
        <dbReference type="PROSITE" id="PS50156"/>
    </source>
</evidence>
<keyword evidence="4 8" id="KW-0812">Transmembrane</keyword>
<comment type="caution">
    <text evidence="10">The sequence shown here is derived from an EMBL/GenBank/DDBJ whole genome shotgun (WGS) entry which is preliminary data.</text>
</comment>
<feature type="transmembrane region" description="Helical" evidence="8">
    <location>
        <begin position="644"/>
        <end position="666"/>
    </location>
</feature>
<dbReference type="PANTHER" id="PTHR33406">
    <property type="entry name" value="MEMBRANE PROTEIN MJ1562-RELATED"/>
    <property type="match status" value="1"/>
</dbReference>
<dbReference type="Gene3D" id="1.20.1640.10">
    <property type="entry name" value="Multidrug efflux transporter AcrB transmembrane domain"/>
    <property type="match status" value="2"/>
</dbReference>
<evidence type="ECO:0000313" key="11">
    <source>
        <dbReference type="Proteomes" id="UP000319210"/>
    </source>
</evidence>
<evidence type="ECO:0000256" key="5">
    <source>
        <dbReference type="ARBA" id="ARBA00022989"/>
    </source>
</evidence>
<evidence type="ECO:0000256" key="7">
    <source>
        <dbReference type="SAM" id="MobiDB-lite"/>
    </source>
</evidence>
<evidence type="ECO:0000256" key="3">
    <source>
        <dbReference type="ARBA" id="ARBA00022475"/>
    </source>
</evidence>
<dbReference type="InterPro" id="IPR000731">
    <property type="entry name" value="SSD"/>
</dbReference>
<name>A0A4Y3R354_STRCI</name>
<feature type="transmembrane region" description="Helical" evidence="8">
    <location>
        <begin position="672"/>
        <end position="696"/>
    </location>
</feature>
<protein>
    <submittedName>
        <fullName evidence="10">Membrane protein</fullName>
    </submittedName>
</protein>
<comment type="subcellular location">
    <subcellularLocation>
        <location evidence="1">Cell membrane</location>
        <topology evidence="1">Multi-pass membrane protein</topology>
    </subcellularLocation>
</comment>
<feature type="transmembrane region" description="Helical" evidence="8">
    <location>
        <begin position="209"/>
        <end position="228"/>
    </location>
</feature>
<organism evidence="10 11">
    <name type="scientific">Streptomyces cacaoi</name>
    <dbReference type="NCBI Taxonomy" id="1898"/>
    <lineage>
        <taxon>Bacteria</taxon>
        <taxon>Bacillati</taxon>
        <taxon>Actinomycetota</taxon>
        <taxon>Actinomycetes</taxon>
        <taxon>Kitasatosporales</taxon>
        <taxon>Streptomycetaceae</taxon>
        <taxon>Streptomyces</taxon>
    </lineage>
</organism>
<evidence type="ECO:0000313" key="10">
    <source>
        <dbReference type="EMBL" id="GEB52031.1"/>
    </source>
</evidence>
<comment type="similarity">
    <text evidence="2">Belongs to the resistance-nodulation-cell division (RND) (TC 2.A.6) family. MmpL subfamily.</text>
</comment>
<evidence type="ECO:0000256" key="8">
    <source>
        <dbReference type="SAM" id="Phobius"/>
    </source>
</evidence>
<dbReference type="EMBL" id="BJMM01000026">
    <property type="protein sequence ID" value="GEB52031.1"/>
    <property type="molecule type" value="Genomic_DNA"/>
</dbReference>
<feature type="transmembrane region" description="Helical" evidence="8">
    <location>
        <begin position="372"/>
        <end position="390"/>
    </location>
</feature>
<feature type="compositionally biased region" description="Basic and acidic residues" evidence="7">
    <location>
        <begin position="742"/>
        <end position="752"/>
    </location>
</feature>
<proteinExistence type="inferred from homology"/>
<gene>
    <name evidence="10" type="primary">mmpL13</name>
    <name evidence="10" type="ORF">SCA03_45820</name>
</gene>
<feature type="transmembrane region" description="Helical" evidence="8">
    <location>
        <begin position="603"/>
        <end position="624"/>
    </location>
</feature>
<dbReference type="RefSeq" id="WP_141275609.1">
    <property type="nucleotide sequence ID" value="NZ_BJMM01000026.1"/>
</dbReference>
<dbReference type="PANTHER" id="PTHR33406:SF11">
    <property type="entry name" value="MEMBRANE PROTEIN SCO6666-RELATED"/>
    <property type="match status" value="1"/>
</dbReference>